<dbReference type="AlphaFoldDB" id="A0A8J5M5S9"/>
<dbReference type="EMBL" id="JACMSC010000002">
    <property type="protein sequence ID" value="KAG6534506.1"/>
    <property type="molecule type" value="Genomic_DNA"/>
</dbReference>
<dbReference type="InterPro" id="IPR039685">
    <property type="entry name" value="FANCE"/>
</dbReference>
<sequence length="492" mass="55292">MEAKSPGPKKVAESHRRGITIKCGHDPTVIASSSSPCSLEFLSTLFPNYPLPSSTSSTPLPPPSMPRKPFLRRILPLVLGFFLGFLKLRTRFFCISGLSNVLRYSLHGLAISITLYAHRGHTFIIIKLRDGFLILFIYTFTNSRFMGARGERIHLLPPYSVEEEIIQGYALLQLPDAQKQYNPLNWQLFDNDGSPRAIFLYELKIVVRLVKNLRLELRIVNSLMHSNAIAFSNKILWMQSDLSVMSVCSGHRRLIVKKFSHLAILDLLEPWETLDETASLLLSSLSGAHVLNFTGWHAHLLCSILLPKFLFLQQPPSRLLLSSTIQFCRLHPVAAVEALLFPLALRKEGLNAALCDVLARVVKECLHPVHASSACQRLLSANAMDRNPVLLARHRESICDEVVWTESMFVLFQHILNQKVSLPPDTVDCLASAIDEKASEFSRSLKFGNFMLCFVTKCDGALKHKILLEKAAGRTQTFVTKSILSKLNVMQK</sequence>
<comment type="caution">
    <text evidence="1">The sequence shown here is derived from an EMBL/GenBank/DDBJ whole genome shotgun (WGS) entry which is preliminary data.</text>
</comment>
<gene>
    <name evidence="1" type="ORF">ZIOFF_008409</name>
</gene>
<keyword evidence="2" id="KW-1185">Reference proteome</keyword>
<dbReference type="Gene3D" id="1.25.40.480">
    <property type="match status" value="1"/>
</dbReference>
<dbReference type="Proteomes" id="UP000734854">
    <property type="component" value="Unassembled WGS sequence"/>
</dbReference>
<organism evidence="1 2">
    <name type="scientific">Zingiber officinale</name>
    <name type="common">Ginger</name>
    <name type="synonym">Amomum zingiber</name>
    <dbReference type="NCBI Taxonomy" id="94328"/>
    <lineage>
        <taxon>Eukaryota</taxon>
        <taxon>Viridiplantae</taxon>
        <taxon>Streptophyta</taxon>
        <taxon>Embryophyta</taxon>
        <taxon>Tracheophyta</taxon>
        <taxon>Spermatophyta</taxon>
        <taxon>Magnoliopsida</taxon>
        <taxon>Liliopsida</taxon>
        <taxon>Zingiberales</taxon>
        <taxon>Zingiberaceae</taxon>
        <taxon>Zingiber</taxon>
    </lineage>
</organism>
<evidence type="ECO:0000313" key="1">
    <source>
        <dbReference type="EMBL" id="KAG6534506.1"/>
    </source>
</evidence>
<reference evidence="1 2" key="1">
    <citation type="submission" date="2020-08" db="EMBL/GenBank/DDBJ databases">
        <title>Plant Genome Project.</title>
        <authorList>
            <person name="Zhang R.-G."/>
        </authorList>
    </citation>
    <scope>NUCLEOTIDE SEQUENCE [LARGE SCALE GENOMIC DNA]</scope>
    <source>
        <tissue evidence="1">Rhizome</tissue>
    </source>
</reference>
<evidence type="ECO:0000313" key="2">
    <source>
        <dbReference type="Proteomes" id="UP000734854"/>
    </source>
</evidence>
<protein>
    <submittedName>
        <fullName evidence="1">Uncharacterized protein</fullName>
    </submittedName>
</protein>
<name>A0A8J5M5S9_ZINOF</name>
<accession>A0A8J5M5S9</accession>
<dbReference type="PANTHER" id="PTHR32094">
    <property type="entry name" value="FANCONI ANEMIA GROUP E PROTEIN"/>
    <property type="match status" value="1"/>
</dbReference>
<dbReference type="PANTHER" id="PTHR32094:SF5">
    <property type="entry name" value="FANCONI ANEMIA GROUP E PROTEIN"/>
    <property type="match status" value="1"/>
</dbReference>
<dbReference type="GO" id="GO:0036297">
    <property type="term" value="P:interstrand cross-link repair"/>
    <property type="evidence" value="ECO:0007669"/>
    <property type="project" value="InterPro"/>
</dbReference>
<dbReference type="GO" id="GO:0043240">
    <property type="term" value="C:Fanconi anaemia nuclear complex"/>
    <property type="evidence" value="ECO:0007669"/>
    <property type="project" value="InterPro"/>
</dbReference>
<proteinExistence type="predicted"/>